<dbReference type="PROSITE" id="PS50893">
    <property type="entry name" value="ABC_TRANSPORTER_2"/>
    <property type="match status" value="1"/>
</dbReference>
<keyword evidence="5" id="KW-1185">Reference proteome</keyword>
<evidence type="ECO:0000259" key="3">
    <source>
        <dbReference type="PROSITE" id="PS50893"/>
    </source>
</evidence>
<dbReference type="Proteomes" id="UP000712527">
    <property type="component" value="Unassembled WGS sequence"/>
</dbReference>
<organism evidence="4 5">
    <name type="scientific">Olsenella profusa</name>
    <dbReference type="NCBI Taxonomy" id="138595"/>
    <lineage>
        <taxon>Bacteria</taxon>
        <taxon>Bacillati</taxon>
        <taxon>Actinomycetota</taxon>
        <taxon>Coriobacteriia</taxon>
        <taxon>Coriobacteriales</taxon>
        <taxon>Atopobiaceae</taxon>
        <taxon>Olsenella</taxon>
    </lineage>
</organism>
<evidence type="ECO:0000313" key="4">
    <source>
        <dbReference type="EMBL" id="MBM6775543.1"/>
    </source>
</evidence>
<dbReference type="RefSeq" id="WP_204793876.1">
    <property type="nucleotide sequence ID" value="NZ_JACSNQ010000022.1"/>
</dbReference>
<dbReference type="EMBL" id="JACSNQ010000022">
    <property type="protein sequence ID" value="MBM6775543.1"/>
    <property type="molecule type" value="Genomic_DNA"/>
</dbReference>
<name>A0ABS2F3Z4_9ACTN</name>
<sequence>PSPVPPGEKDLLRADNLWLRYARDGRWVLRGLDLAVAAGEVRALVGSNGCGKSTLLGALAGTLRAQRGRVRNAAADAQALLPQSPRALLACETVAQELTEWRRGGGYGAAEVEAALGRTGLASAAERHPYDLSGGQQQLLALEKLLLLRPRLLLLDEPTKGLDDAFRARVAARVAAARDAGATVVVATHDLGFVRAVADTVSLLFDGEVAVTEPTATFFERSWLYRA</sequence>
<dbReference type="SMART" id="SM00382">
    <property type="entry name" value="AAA"/>
    <property type="match status" value="1"/>
</dbReference>
<evidence type="ECO:0000256" key="1">
    <source>
        <dbReference type="ARBA" id="ARBA00022741"/>
    </source>
</evidence>
<accession>A0ABS2F3Z4</accession>
<dbReference type="PANTHER" id="PTHR24220">
    <property type="entry name" value="IMPORT ATP-BINDING PROTEIN"/>
    <property type="match status" value="1"/>
</dbReference>
<evidence type="ECO:0000256" key="2">
    <source>
        <dbReference type="ARBA" id="ARBA00022840"/>
    </source>
</evidence>
<protein>
    <submittedName>
        <fullName evidence="4">ATP-binding cassette domain-containing protein</fullName>
    </submittedName>
</protein>
<gene>
    <name evidence="4" type="ORF">H9X80_08330</name>
</gene>
<dbReference type="Gene3D" id="3.40.50.300">
    <property type="entry name" value="P-loop containing nucleotide triphosphate hydrolases"/>
    <property type="match status" value="1"/>
</dbReference>
<dbReference type="InterPro" id="IPR003439">
    <property type="entry name" value="ABC_transporter-like_ATP-bd"/>
</dbReference>
<dbReference type="InterPro" id="IPR027417">
    <property type="entry name" value="P-loop_NTPase"/>
</dbReference>
<comment type="caution">
    <text evidence="4">The sequence shown here is derived from an EMBL/GenBank/DDBJ whole genome shotgun (WGS) entry which is preliminary data.</text>
</comment>
<dbReference type="InterPro" id="IPR003593">
    <property type="entry name" value="AAA+_ATPase"/>
</dbReference>
<keyword evidence="1" id="KW-0547">Nucleotide-binding</keyword>
<dbReference type="InterPro" id="IPR015854">
    <property type="entry name" value="ABC_transpr_LolD-like"/>
</dbReference>
<dbReference type="SUPFAM" id="SSF52540">
    <property type="entry name" value="P-loop containing nucleoside triphosphate hydrolases"/>
    <property type="match status" value="1"/>
</dbReference>
<dbReference type="PANTHER" id="PTHR24220:SF684">
    <property type="entry name" value="FE(3+) IONS IMPORT ATP-BINDING PROTEIN FBPC"/>
    <property type="match status" value="1"/>
</dbReference>
<dbReference type="GO" id="GO:0005524">
    <property type="term" value="F:ATP binding"/>
    <property type="evidence" value="ECO:0007669"/>
    <property type="project" value="UniProtKB-KW"/>
</dbReference>
<proteinExistence type="predicted"/>
<reference evidence="4 5" key="1">
    <citation type="journal article" date="2021" name="Sci. Rep.">
        <title>The distribution of antibiotic resistance genes in chicken gut microbiota commensals.</title>
        <authorList>
            <person name="Juricova H."/>
            <person name="Matiasovicova J."/>
            <person name="Kubasova T."/>
            <person name="Cejkova D."/>
            <person name="Rychlik I."/>
        </authorList>
    </citation>
    <scope>NUCLEOTIDE SEQUENCE [LARGE SCALE GENOMIC DNA]</scope>
    <source>
        <strain evidence="4 5">An794</strain>
    </source>
</reference>
<feature type="non-terminal residue" evidence="4">
    <location>
        <position position="1"/>
    </location>
</feature>
<dbReference type="Pfam" id="PF00005">
    <property type="entry name" value="ABC_tran"/>
    <property type="match status" value="1"/>
</dbReference>
<keyword evidence="2 4" id="KW-0067">ATP-binding</keyword>
<evidence type="ECO:0000313" key="5">
    <source>
        <dbReference type="Proteomes" id="UP000712527"/>
    </source>
</evidence>
<feature type="domain" description="ABC transporter" evidence="3">
    <location>
        <begin position="12"/>
        <end position="224"/>
    </location>
</feature>